<name>A0A8X6RSA4_TRICX</name>
<dbReference type="AlphaFoldDB" id="A0A8X6RSA4"/>
<gene>
    <name evidence="1" type="ORF">TNCV_4905951</name>
</gene>
<accession>A0A8X6RSA4</accession>
<comment type="caution">
    <text evidence="1">The sequence shown here is derived from an EMBL/GenBank/DDBJ whole genome shotgun (WGS) entry which is preliminary data.</text>
</comment>
<evidence type="ECO:0000313" key="1">
    <source>
        <dbReference type="EMBL" id="GFX97944.1"/>
    </source>
</evidence>
<protein>
    <submittedName>
        <fullName evidence="1">Uncharacterized protein</fullName>
    </submittedName>
</protein>
<dbReference type="Proteomes" id="UP000887159">
    <property type="component" value="Unassembled WGS sequence"/>
</dbReference>
<keyword evidence="2" id="KW-1185">Reference proteome</keyword>
<reference evidence="1" key="1">
    <citation type="submission" date="2020-08" db="EMBL/GenBank/DDBJ databases">
        <title>Multicomponent nature underlies the extraordinary mechanical properties of spider dragline silk.</title>
        <authorList>
            <person name="Kono N."/>
            <person name="Nakamura H."/>
            <person name="Mori M."/>
            <person name="Yoshida Y."/>
            <person name="Ohtoshi R."/>
            <person name="Malay A.D."/>
            <person name="Moran D.A.P."/>
            <person name="Tomita M."/>
            <person name="Numata K."/>
            <person name="Arakawa K."/>
        </authorList>
    </citation>
    <scope>NUCLEOTIDE SEQUENCE</scope>
</reference>
<proteinExistence type="predicted"/>
<dbReference type="EMBL" id="BMAU01021201">
    <property type="protein sequence ID" value="GFX97944.1"/>
    <property type="molecule type" value="Genomic_DNA"/>
</dbReference>
<organism evidence="1 2">
    <name type="scientific">Trichonephila clavipes</name>
    <name type="common">Golden silk orbweaver</name>
    <name type="synonym">Nephila clavipes</name>
    <dbReference type="NCBI Taxonomy" id="2585209"/>
    <lineage>
        <taxon>Eukaryota</taxon>
        <taxon>Metazoa</taxon>
        <taxon>Ecdysozoa</taxon>
        <taxon>Arthropoda</taxon>
        <taxon>Chelicerata</taxon>
        <taxon>Arachnida</taxon>
        <taxon>Araneae</taxon>
        <taxon>Araneomorphae</taxon>
        <taxon>Entelegynae</taxon>
        <taxon>Araneoidea</taxon>
        <taxon>Nephilidae</taxon>
        <taxon>Trichonephila</taxon>
    </lineage>
</organism>
<evidence type="ECO:0000313" key="2">
    <source>
        <dbReference type="Proteomes" id="UP000887159"/>
    </source>
</evidence>
<sequence length="137" mass="15884">MAMRKVTYVELIESSDKIQERNSPKCNNIVGFVSIKALMCHWNIRDWDGVRLATQPVEAKPTLITTYYQRCFHNCWSHSPWNPTDRSRIIFSDMVRFRLVTSVGSMDVWKYQLLRACMCSTGKVPWEHAALENVGNA</sequence>